<organism evidence="2">
    <name type="scientific">marine metagenome</name>
    <dbReference type="NCBI Taxonomy" id="408172"/>
    <lineage>
        <taxon>unclassified sequences</taxon>
        <taxon>metagenomes</taxon>
        <taxon>ecological metagenomes</taxon>
    </lineage>
</organism>
<name>A0A382ZFN8_9ZZZZ</name>
<evidence type="ECO:0000313" key="2">
    <source>
        <dbReference type="EMBL" id="SVD94347.1"/>
    </source>
</evidence>
<sequence>MKLSSIKLNRLERYLILLVVYTGVLVLSYLLSYQIRWDFAVPQQYRGQLLGVWPIVTVVKLISLWYFGQFASLLTYFSLPDTRRVALALVLPSAGLLGLWYSGVGPINIGAGSNPDSVPRGVIIIDTMLSFAGVVFVRILFRMVRERDFRLTDVGGERKRVAIVGAGEVGARLGQELANKPRMAREVVVFFDD</sequence>
<feature type="transmembrane region" description="Helical" evidence="1">
    <location>
        <begin position="85"/>
        <end position="102"/>
    </location>
</feature>
<accession>A0A382ZFN8</accession>
<feature type="non-terminal residue" evidence="2">
    <location>
        <position position="193"/>
    </location>
</feature>
<evidence type="ECO:0008006" key="3">
    <source>
        <dbReference type="Google" id="ProtNLM"/>
    </source>
</evidence>
<proteinExistence type="predicted"/>
<keyword evidence="1" id="KW-1133">Transmembrane helix</keyword>
<feature type="transmembrane region" description="Helical" evidence="1">
    <location>
        <begin position="51"/>
        <end position="73"/>
    </location>
</feature>
<dbReference type="EMBL" id="UINC01183544">
    <property type="protein sequence ID" value="SVD94347.1"/>
    <property type="molecule type" value="Genomic_DNA"/>
</dbReference>
<feature type="transmembrane region" description="Helical" evidence="1">
    <location>
        <begin position="12"/>
        <end position="31"/>
    </location>
</feature>
<keyword evidence="1" id="KW-0812">Transmembrane</keyword>
<feature type="transmembrane region" description="Helical" evidence="1">
    <location>
        <begin position="122"/>
        <end position="141"/>
    </location>
</feature>
<protein>
    <recommendedName>
        <fullName evidence="3">Polysaccharide biosynthesis protein CapD-like domain-containing protein</fullName>
    </recommendedName>
</protein>
<gene>
    <name evidence="2" type="ORF">METZ01_LOCUS447201</name>
</gene>
<dbReference type="AlphaFoldDB" id="A0A382ZFN8"/>
<keyword evidence="1" id="KW-0472">Membrane</keyword>
<evidence type="ECO:0000256" key="1">
    <source>
        <dbReference type="SAM" id="Phobius"/>
    </source>
</evidence>
<reference evidence="2" key="1">
    <citation type="submission" date="2018-05" db="EMBL/GenBank/DDBJ databases">
        <authorList>
            <person name="Lanie J.A."/>
            <person name="Ng W.-L."/>
            <person name="Kazmierczak K.M."/>
            <person name="Andrzejewski T.M."/>
            <person name="Davidsen T.M."/>
            <person name="Wayne K.J."/>
            <person name="Tettelin H."/>
            <person name="Glass J.I."/>
            <person name="Rusch D."/>
            <person name="Podicherti R."/>
            <person name="Tsui H.-C.T."/>
            <person name="Winkler M.E."/>
        </authorList>
    </citation>
    <scope>NUCLEOTIDE SEQUENCE</scope>
</reference>